<comment type="caution">
    <text evidence="1">The sequence shown here is derived from an EMBL/GenBank/DDBJ whole genome shotgun (WGS) entry which is preliminary data.</text>
</comment>
<organism evidence="1 2">
    <name type="scientific">Choristoneura fumiferana</name>
    <name type="common">Spruce budworm moth</name>
    <name type="synonym">Archips fumiferana</name>
    <dbReference type="NCBI Taxonomy" id="7141"/>
    <lineage>
        <taxon>Eukaryota</taxon>
        <taxon>Metazoa</taxon>
        <taxon>Ecdysozoa</taxon>
        <taxon>Arthropoda</taxon>
        <taxon>Hexapoda</taxon>
        <taxon>Insecta</taxon>
        <taxon>Pterygota</taxon>
        <taxon>Neoptera</taxon>
        <taxon>Endopterygota</taxon>
        <taxon>Lepidoptera</taxon>
        <taxon>Glossata</taxon>
        <taxon>Ditrysia</taxon>
        <taxon>Tortricoidea</taxon>
        <taxon>Tortricidae</taxon>
        <taxon>Tortricinae</taxon>
        <taxon>Choristoneura</taxon>
    </lineage>
</organism>
<sequence length="968" mass="112907">MNGIIKVDEAKQVCKDRSKWKEVVCAYPYGKEAWIISLRSVLDGGKSHAYSRIPQRMVQGRARNPLKSKFSNNNSESGVSRPKSAGRGKEAEQPQPYWGHQSVPVHPAQLARQTRQETISKYDEHEIRHNDYLLNSMHVIDSNEKEPVTSCSEKIMRLRIRWQENIVNFENTKGQLDELQKGLMELYASLRKTQEEMAALGSPDRLPLPIDVGLLHEKLANIVKTCDQTLVNRTEIIQWFDEITSQREIAKNSLIKKVNQFKLVNEMLKCTLENNKQEYMRNINEAINCLKKTLNEAATHQIRCEELNHRLVELNATNEDLRKQLQRRGNDTRISNKAKLEELEKELKDEKSKKMALRDRCSRAEGQLKVKEEKTAQLEAAWEQAHSKTLSLERTVQQLRDENQQLQYNFDDQLKKLTEYTRESKENLENILVDRQKLLMEKEDLEKKLAELSEHYNAALKNTKHETTQNVAKLIETERKCEELVNEKTKLEIKTESLCAQLIESELRIKDISKKLLEMEINWHKVEDVQRELESTKCELNDANTELTKYKNLAVKQAEAISELEKNFKRSVESEELFKSHLNVKKEYIDELEKQRSLLEQRLQESESYAEQLSCFKKLFSQLQDDFGDVDNLEQIHKMITDQRKHLQEKNDENSLLAEALREKNLEIEQQEEALTEQSRILDQKEAVIKMLSKKDDEQANIINLLQNNLEIRARADVDLNQQIMEKDKEIETLLSNIETRKEQISQLERIILTLEDQTRKASNQKRKDRETISLLEKKVAVLEESYMQNARHLEAPTENLDHLIKMLEHELGSPFEEELNNKVPAHTTTMLRQKSIEQGKRQKFNKLGGHGENNSSIYKAQRENIPTKIVMGNFVKKTYISNEDQHKGDNLDRKQAITSMETAKWLAPADPEMSLYVKAPYFKERKCPPFKGHPAKDPTRSVPYYTVPSHLLDEKKSKMYKLAGHRM</sequence>
<proteinExistence type="predicted"/>
<dbReference type="EMBL" id="CM046102">
    <property type="protein sequence ID" value="KAI8440088.1"/>
    <property type="molecule type" value="Genomic_DNA"/>
</dbReference>
<evidence type="ECO:0000313" key="2">
    <source>
        <dbReference type="Proteomes" id="UP001064048"/>
    </source>
</evidence>
<accession>A0ACC0KUB3</accession>
<gene>
    <name evidence="1" type="ORF">MSG28_001510</name>
</gene>
<keyword evidence="2" id="KW-1185">Reference proteome</keyword>
<dbReference type="Proteomes" id="UP001064048">
    <property type="component" value="Chromosome 2"/>
</dbReference>
<evidence type="ECO:0000313" key="1">
    <source>
        <dbReference type="EMBL" id="KAI8440088.1"/>
    </source>
</evidence>
<name>A0ACC0KUB3_CHOFU</name>
<protein>
    <submittedName>
        <fullName evidence="1">Uncharacterized protein</fullName>
    </submittedName>
</protein>
<reference evidence="1 2" key="1">
    <citation type="journal article" date="2022" name="Genome Biol. Evol.">
        <title>The Spruce Budworm Genome: Reconstructing the Evolutionary History of Antifreeze Proteins.</title>
        <authorList>
            <person name="Beliveau C."/>
            <person name="Gagne P."/>
            <person name="Picq S."/>
            <person name="Vernygora O."/>
            <person name="Keeling C.I."/>
            <person name="Pinkney K."/>
            <person name="Doucet D."/>
            <person name="Wen F."/>
            <person name="Johnston J.S."/>
            <person name="Maaroufi H."/>
            <person name="Boyle B."/>
            <person name="Laroche J."/>
            <person name="Dewar K."/>
            <person name="Juretic N."/>
            <person name="Blackburn G."/>
            <person name="Nisole A."/>
            <person name="Brunet B."/>
            <person name="Brandao M."/>
            <person name="Lumley L."/>
            <person name="Duan J."/>
            <person name="Quan G."/>
            <person name="Lucarotti C.J."/>
            <person name="Roe A.D."/>
            <person name="Sperling F.A.H."/>
            <person name="Levesque R.C."/>
            <person name="Cusson M."/>
        </authorList>
    </citation>
    <scope>NUCLEOTIDE SEQUENCE [LARGE SCALE GENOMIC DNA]</scope>
    <source>
        <strain evidence="1">Glfc:IPQL:Cfum</strain>
    </source>
</reference>